<evidence type="ECO:0000313" key="5">
    <source>
        <dbReference type="Proteomes" id="UP001448614"/>
    </source>
</evidence>
<keyword evidence="2" id="KW-0378">Hydrolase</keyword>
<name>A0ABV0GNU7_PAENI</name>
<proteinExistence type="predicted"/>
<protein>
    <submittedName>
        <fullName evidence="4">HIRAN domain-containing protein</fullName>
    </submittedName>
</protein>
<dbReference type="Proteomes" id="UP001448614">
    <property type="component" value="Unassembled WGS sequence"/>
</dbReference>
<dbReference type="RefSeq" id="WP_347781886.1">
    <property type="nucleotide sequence ID" value="NZ_JBBMFV010000004.1"/>
</dbReference>
<feature type="domain" description="HIRAN" evidence="3">
    <location>
        <begin position="61"/>
        <end position="146"/>
    </location>
</feature>
<dbReference type="Pfam" id="PF08797">
    <property type="entry name" value="HIRAN"/>
    <property type="match status" value="1"/>
</dbReference>
<reference evidence="4 5" key="1">
    <citation type="journal article" date="2024" name="Appl. Microbiol. Biotechnol.">
        <title>Biosynthetic gene clusters with biotechnological applications in novel Antarctic isolates from Actinomycetota.</title>
        <authorList>
            <person name="Bruna P."/>
            <person name="Nunez-Montero K."/>
            <person name="Contreras M.J."/>
            <person name="Leal K."/>
            <person name="Garcia M."/>
            <person name="Abanto M."/>
            <person name="Barrientos L."/>
        </authorList>
    </citation>
    <scope>NUCLEOTIDE SEQUENCE [LARGE SCALE GENOMIC DNA]</scope>
    <source>
        <strain evidence="4 5">Se16.17</strain>
    </source>
</reference>
<sequence length="159" mass="17381">MKGYRAGYISAEEAKALLVAGPDGLPPLRLVSSNNGLDFALPDGTLVDYNTLALRHFNIFAFRMVGMGFYEDPEKPFKFRVGQKITAMREPGNEHDANAVAIVVGRAAQKAGYVNKQRAKWVAELLDGGEELSGLVIQAKASSPRVLLTTPGMLEYLRR</sequence>
<keyword evidence="5" id="KW-1185">Reference proteome</keyword>
<evidence type="ECO:0000256" key="1">
    <source>
        <dbReference type="ARBA" id="ARBA00022723"/>
    </source>
</evidence>
<gene>
    <name evidence="4" type="ORF">V3C41_03880</name>
</gene>
<evidence type="ECO:0000313" key="4">
    <source>
        <dbReference type="EMBL" id="MEO3940202.1"/>
    </source>
</evidence>
<dbReference type="EMBL" id="JBBMFV010000004">
    <property type="protein sequence ID" value="MEO3940202.1"/>
    <property type="molecule type" value="Genomic_DNA"/>
</dbReference>
<accession>A0ABV0GNU7</accession>
<evidence type="ECO:0000256" key="2">
    <source>
        <dbReference type="ARBA" id="ARBA00022801"/>
    </source>
</evidence>
<organism evidence="4 5">
    <name type="scientific">Paenarthrobacter nicotinovorans</name>
    <name type="common">Arthrobacter nicotinovorans</name>
    <dbReference type="NCBI Taxonomy" id="29320"/>
    <lineage>
        <taxon>Bacteria</taxon>
        <taxon>Bacillati</taxon>
        <taxon>Actinomycetota</taxon>
        <taxon>Actinomycetes</taxon>
        <taxon>Micrococcales</taxon>
        <taxon>Micrococcaceae</taxon>
        <taxon>Paenarthrobacter</taxon>
    </lineage>
</organism>
<evidence type="ECO:0000259" key="3">
    <source>
        <dbReference type="Pfam" id="PF08797"/>
    </source>
</evidence>
<dbReference type="Gene3D" id="3.30.70.2330">
    <property type="match status" value="1"/>
</dbReference>
<dbReference type="InterPro" id="IPR014905">
    <property type="entry name" value="HIRAN"/>
</dbReference>
<comment type="caution">
    <text evidence="4">The sequence shown here is derived from an EMBL/GenBank/DDBJ whole genome shotgun (WGS) entry which is preliminary data.</text>
</comment>
<keyword evidence="1" id="KW-0479">Metal-binding</keyword>